<keyword evidence="2" id="KW-0812">Transmembrane</keyword>
<dbReference type="Proteomes" id="UP001165962">
    <property type="component" value="Unassembled WGS sequence"/>
</dbReference>
<evidence type="ECO:0000256" key="1">
    <source>
        <dbReference type="ARBA" id="ARBA00005721"/>
    </source>
</evidence>
<evidence type="ECO:0000313" key="4">
    <source>
        <dbReference type="Proteomes" id="UP001165962"/>
    </source>
</evidence>
<dbReference type="InterPro" id="IPR005531">
    <property type="entry name" value="Asp23"/>
</dbReference>
<feature type="transmembrane region" description="Helical" evidence="2">
    <location>
        <begin position="12"/>
        <end position="34"/>
    </location>
</feature>
<gene>
    <name evidence="3" type="ORF">G9U52_01195</name>
</gene>
<keyword evidence="2" id="KW-1133">Transmembrane helix</keyword>
<accession>A0ABX0IX95</accession>
<evidence type="ECO:0000313" key="3">
    <source>
        <dbReference type="EMBL" id="NHN28442.1"/>
    </source>
</evidence>
<reference evidence="3" key="1">
    <citation type="submission" date="2020-03" db="EMBL/GenBank/DDBJ databases">
        <title>Draft sequencing of Paenibacilllus sp. S3N08.</title>
        <authorList>
            <person name="Kim D.-U."/>
        </authorList>
    </citation>
    <scope>NUCLEOTIDE SEQUENCE</scope>
    <source>
        <strain evidence="3">S3N08</strain>
    </source>
</reference>
<evidence type="ECO:0000256" key="2">
    <source>
        <dbReference type="SAM" id="Phobius"/>
    </source>
</evidence>
<dbReference type="RefSeq" id="WP_166144961.1">
    <property type="nucleotide sequence ID" value="NZ_JAAOIW010000001.1"/>
</dbReference>
<comment type="similarity">
    <text evidence="1">Belongs to the asp23 family.</text>
</comment>
<dbReference type="Pfam" id="PF03780">
    <property type="entry name" value="Asp23"/>
    <property type="match status" value="1"/>
</dbReference>
<organism evidence="3 4">
    <name type="scientific">Paenibacillus agricola</name>
    <dbReference type="NCBI Taxonomy" id="2716264"/>
    <lineage>
        <taxon>Bacteria</taxon>
        <taxon>Bacillati</taxon>
        <taxon>Bacillota</taxon>
        <taxon>Bacilli</taxon>
        <taxon>Bacillales</taxon>
        <taxon>Paenibacillaceae</taxon>
        <taxon>Paenibacillus</taxon>
    </lineage>
</organism>
<sequence>MTVELDTEYGKIYVADEVIAMLAGAAALECYGLVGMATRNQFKDGIAELLKRDNSSRGVELVRVGPETAGDHQEIIINLYIIVSYGTKISVVASNVQRKVKYILNDVIGLKIETINIFVQGVRVAT</sequence>
<keyword evidence="2" id="KW-0472">Membrane</keyword>
<protein>
    <submittedName>
        <fullName evidence="3">Asp23/Gls24 family envelope stress response protein</fullName>
    </submittedName>
</protein>
<dbReference type="EMBL" id="JAAOIW010000001">
    <property type="protein sequence ID" value="NHN28442.1"/>
    <property type="molecule type" value="Genomic_DNA"/>
</dbReference>
<dbReference type="PANTHER" id="PTHR34297">
    <property type="entry name" value="HYPOTHETICAL CYTOSOLIC PROTEIN-RELATED"/>
    <property type="match status" value="1"/>
</dbReference>
<keyword evidence="4" id="KW-1185">Reference proteome</keyword>
<dbReference type="PANTHER" id="PTHR34297:SF2">
    <property type="entry name" value="ASP23_GLS24 FAMILY ENVELOPE STRESS RESPONSE PROTEIN"/>
    <property type="match status" value="1"/>
</dbReference>
<comment type="caution">
    <text evidence="3">The sequence shown here is derived from an EMBL/GenBank/DDBJ whole genome shotgun (WGS) entry which is preliminary data.</text>
</comment>
<name>A0ABX0IX95_9BACL</name>
<proteinExistence type="inferred from homology"/>